<comment type="caution">
    <text evidence="1">The sequence shown here is derived from an EMBL/GenBank/DDBJ whole genome shotgun (WGS) entry which is preliminary data.</text>
</comment>
<evidence type="ECO:0000313" key="2">
    <source>
        <dbReference type="Proteomes" id="UP000240009"/>
    </source>
</evidence>
<organism evidence="1 2">
    <name type="scientific">Blastopirellula marina</name>
    <dbReference type="NCBI Taxonomy" id="124"/>
    <lineage>
        <taxon>Bacteria</taxon>
        <taxon>Pseudomonadati</taxon>
        <taxon>Planctomycetota</taxon>
        <taxon>Planctomycetia</taxon>
        <taxon>Pirellulales</taxon>
        <taxon>Pirellulaceae</taxon>
        <taxon>Blastopirellula</taxon>
    </lineage>
</organism>
<dbReference type="Proteomes" id="UP000240009">
    <property type="component" value="Unassembled WGS sequence"/>
</dbReference>
<proteinExistence type="predicted"/>
<name>A0A2S8FMM3_9BACT</name>
<gene>
    <name evidence="1" type="ORF">C5Y96_11385</name>
</gene>
<evidence type="ECO:0000313" key="1">
    <source>
        <dbReference type="EMBL" id="PQO33439.1"/>
    </source>
</evidence>
<accession>A0A2S8FMM3</accession>
<dbReference type="AlphaFoldDB" id="A0A2S8FMM3"/>
<sequence length="110" mass="12169">MVIFKPKMEGKTASGITLANGSFQLFTLNADRDGALEGEYVVLISKTIEVDEKGNEIDYDSMQNLDPLAPLQKPGKTVFLIPEKYAAVDSSELSVTVQRGKNHFDFSLER</sequence>
<reference evidence="1 2" key="1">
    <citation type="submission" date="2018-02" db="EMBL/GenBank/DDBJ databases">
        <title>Comparative genomes isolates from brazilian mangrove.</title>
        <authorList>
            <person name="Araujo J.E."/>
            <person name="Taketani R.G."/>
            <person name="Silva M.C.P."/>
            <person name="Loureco M.V."/>
            <person name="Andreote F.D."/>
        </authorList>
    </citation>
    <scope>NUCLEOTIDE SEQUENCE [LARGE SCALE GENOMIC DNA]</scope>
    <source>
        <strain evidence="1 2">HEX-2 MGV</strain>
    </source>
</reference>
<protein>
    <submittedName>
        <fullName evidence="1">Uncharacterized protein</fullName>
    </submittedName>
</protein>
<dbReference type="EMBL" id="PUIA01000035">
    <property type="protein sequence ID" value="PQO33439.1"/>
    <property type="molecule type" value="Genomic_DNA"/>
</dbReference>